<reference evidence="1" key="2">
    <citation type="submission" date="2020-03" db="EMBL/GenBank/DDBJ databases">
        <title>The second near-complete assembly of the hexaploid bread wheat (Triticum aestivum) genome.</title>
        <authorList>
            <person name="Zimin A.V."/>
            <person name="Puiu D."/>
            <person name="Shumante A."/>
            <person name="Alonge M."/>
            <person name="Salzberg S.L."/>
        </authorList>
    </citation>
    <scope>NUCLEOTIDE SEQUENCE</scope>
    <source>
        <tissue evidence="1">Leaf</tissue>
    </source>
</reference>
<gene>
    <name evidence="1" type="ORF">CFC21_088680</name>
</gene>
<accession>A0A9R1LBZ3</accession>
<comment type="caution">
    <text evidence="1">The sequence shown here is derived from an EMBL/GenBank/DDBJ whole genome shotgun (WGS) entry which is preliminary data.</text>
</comment>
<reference evidence="1" key="1">
    <citation type="journal article" date="2017" name="Gigascience">
        <title>The first near-complete assembly of the hexaploid bread wheat genome, Triticum aestivum.</title>
        <authorList>
            <person name="Zimin A.V."/>
            <person name="Puiu D."/>
            <person name="Hall R."/>
            <person name="Kingan S."/>
            <person name="Clavijo B.J."/>
            <person name="Salzberg S.L."/>
        </authorList>
    </citation>
    <scope>NUCLEOTIDE SEQUENCE</scope>
    <source>
        <tissue evidence="1">Leaf</tissue>
    </source>
</reference>
<sequence length="68" mass="7257">MPSRPAPFVHRFRLLRSAAVSPSSAPLPCSRPRLAIPFAQPTLRAPAFAAASSPLLRPVGARFSLFSS</sequence>
<dbReference type="EMBL" id="CM022227">
    <property type="protein sequence ID" value="KAF7085210.1"/>
    <property type="molecule type" value="Genomic_DNA"/>
</dbReference>
<name>A0A9R1LBZ3_WHEAT</name>
<feature type="non-terminal residue" evidence="1">
    <location>
        <position position="68"/>
    </location>
</feature>
<dbReference type="AlphaFoldDB" id="A0A9R1LBZ3"/>
<evidence type="ECO:0000313" key="1">
    <source>
        <dbReference type="EMBL" id="KAF7085210.1"/>
    </source>
</evidence>
<dbReference type="Proteomes" id="UP000815260">
    <property type="component" value="Chromosome 6B"/>
</dbReference>
<proteinExistence type="predicted"/>
<organism evidence="1">
    <name type="scientific">Triticum aestivum</name>
    <name type="common">Wheat</name>
    <dbReference type="NCBI Taxonomy" id="4565"/>
    <lineage>
        <taxon>Eukaryota</taxon>
        <taxon>Viridiplantae</taxon>
        <taxon>Streptophyta</taxon>
        <taxon>Embryophyta</taxon>
        <taxon>Tracheophyta</taxon>
        <taxon>Spermatophyta</taxon>
        <taxon>Magnoliopsida</taxon>
        <taxon>Liliopsida</taxon>
        <taxon>Poales</taxon>
        <taxon>Poaceae</taxon>
        <taxon>BOP clade</taxon>
        <taxon>Pooideae</taxon>
        <taxon>Triticodae</taxon>
        <taxon>Triticeae</taxon>
        <taxon>Triticinae</taxon>
        <taxon>Triticum</taxon>
    </lineage>
</organism>
<protein>
    <submittedName>
        <fullName evidence="1">Uncharacterized protein</fullName>
    </submittedName>
</protein>